<reference evidence="2 3" key="1">
    <citation type="submission" date="2019-06" db="EMBL/GenBank/DDBJ databases">
        <title>Sorghum-associated microbial communities from plants grown in Nebraska, USA.</title>
        <authorList>
            <person name="Schachtman D."/>
        </authorList>
    </citation>
    <scope>NUCLEOTIDE SEQUENCE [LARGE SCALE GENOMIC DNA]</scope>
    <source>
        <strain evidence="2 3">1225</strain>
    </source>
</reference>
<proteinExistence type="predicted"/>
<comment type="caution">
    <text evidence="2">The sequence shown here is derived from an EMBL/GenBank/DDBJ whole genome shotgun (WGS) entry which is preliminary data.</text>
</comment>
<evidence type="ECO:0000313" key="3">
    <source>
        <dbReference type="Proteomes" id="UP000320653"/>
    </source>
</evidence>
<dbReference type="PANTHER" id="PTHR22916">
    <property type="entry name" value="GLYCOSYLTRANSFERASE"/>
    <property type="match status" value="1"/>
</dbReference>
<sequence>MNSVKLSVCIPTYNRARHLHDCLSRCLREFNFDFPYEIVVSDNASTDDTYDVVQEFLAQGAPIRYFRSQKNVGMIPNMNSAFRLGRGEYLTYLADDDRLIPEEVANIVHFLDANQNVTVCHAPWFIYDAVEEQDGTPFYRIEQDTIFPKQSFADVFNFMFRGHVFPEVAIYRGSALRAAWVPREICFFPFTMLAHFLDEGDVAFRKTPFYRQVIRSAVERDRAQGGHEIAMTGWDQYRGGLEYFLYFGAKRGKVGTSENDRATQEHLCKTFTMERMAVAIRLLVAQREFLKCYELYCRMEFGGMGGHKQLAAIRDGLPLAAALETLAGQLHASAGVNRLIISGFTDPWTIRERLAKVRFPEKVTTTGEPTDHTDEIIEHSAVLVSRADQRDHFLSLGYMPNLVFSQDDLIKTIVL</sequence>
<keyword evidence="3" id="KW-1185">Reference proteome</keyword>
<feature type="domain" description="Glycosyltransferase 2-like" evidence="1">
    <location>
        <begin position="7"/>
        <end position="165"/>
    </location>
</feature>
<evidence type="ECO:0000259" key="1">
    <source>
        <dbReference type="Pfam" id="PF00535"/>
    </source>
</evidence>
<dbReference type="Gene3D" id="3.90.550.10">
    <property type="entry name" value="Spore Coat Polysaccharide Biosynthesis Protein SpsA, Chain A"/>
    <property type="match status" value="1"/>
</dbReference>
<dbReference type="PANTHER" id="PTHR22916:SF3">
    <property type="entry name" value="UDP-GLCNAC:BETAGAL BETA-1,3-N-ACETYLGLUCOSAMINYLTRANSFERASE-LIKE PROTEIN 1"/>
    <property type="match status" value="1"/>
</dbReference>
<protein>
    <submittedName>
        <fullName evidence="2">Glycosyltransferase involved in cell wall biosynthesis</fullName>
    </submittedName>
</protein>
<keyword evidence="2" id="KW-0808">Transferase</keyword>
<dbReference type="Proteomes" id="UP000320653">
    <property type="component" value="Unassembled WGS sequence"/>
</dbReference>
<dbReference type="AlphaFoldDB" id="A0A561QSI6"/>
<dbReference type="SUPFAM" id="SSF53448">
    <property type="entry name" value="Nucleotide-diphospho-sugar transferases"/>
    <property type="match status" value="1"/>
</dbReference>
<dbReference type="CDD" id="cd00761">
    <property type="entry name" value="Glyco_tranf_GTA_type"/>
    <property type="match status" value="1"/>
</dbReference>
<dbReference type="Pfam" id="PF00535">
    <property type="entry name" value="Glycos_transf_2"/>
    <property type="match status" value="1"/>
</dbReference>
<accession>A0A561QSI6</accession>
<evidence type="ECO:0000313" key="2">
    <source>
        <dbReference type="EMBL" id="TWF53363.1"/>
    </source>
</evidence>
<dbReference type="EMBL" id="VIWP01000004">
    <property type="protein sequence ID" value="TWF53363.1"/>
    <property type="molecule type" value="Genomic_DNA"/>
</dbReference>
<name>A0A561QSI6_9HYPH</name>
<dbReference type="InterPro" id="IPR029044">
    <property type="entry name" value="Nucleotide-diphossugar_trans"/>
</dbReference>
<dbReference type="GO" id="GO:0016758">
    <property type="term" value="F:hexosyltransferase activity"/>
    <property type="evidence" value="ECO:0007669"/>
    <property type="project" value="UniProtKB-ARBA"/>
</dbReference>
<dbReference type="InterPro" id="IPR001173">
    <property type="entry name" value="Glyco_trans_2-like"/>
</dbReference>
<dbReference type="OrthoDB" id="396512at2"/>
<organism evidence="2 3">
    <name type="scientific">Neorhizobium alkalisoli</name>
    <dbReference type="NCBI Taxonomy" id="528178"/>
    <lineage>
        <taxon>Bacteria</taxon>
        <taxon>Pseudomonadati</taxon>
        <taxon>Pseudomonadota</taxon>
        <taxon>Alphaproteobacteria</taxon>
        <taxon>Hyphomicrobiales</taxon>
        <taxon>Rhizobiaceae</taxon>
        <taxon>Rhizobium/Agrobacterium group</taxon>
        <taxon>Neorhizobium</taxon>
    </lineage>
</organism>
<gene>
    <name evidence="2" type="ORF">FHW37_104642</name>
</gene>
<dbReference type="RefSeq" id="WP_145639121.1">
    <property type="nucleotide sequence ID" value="NZ_VIWP01000004.1"/>
</dbReference>